<evidence type="ECO:0000313" key="1">
    <source>
        <dbReference type="EMBL" id="KAJ0054475.1"/>
    </source>
</evidence>
<reference evidence="2" key="1">
    <citation type="journal article" date="2023" name="G3 (Bethesda)">
        <title>Genome assembly and association tests identify interacting loci associated with vigor, precocity, and sex in interspecific pistachio rootstocks.</title>
        <authorList>
            <person name="Palmer W."/>
            <person name="Jacygrad E."/>
            <person name="Sagayaradj S."/>
            <person name="Cavanaugh K."/>
            <person name="Han R."/>
            <person name="Bertier L."/>
            <person name="Beede B."/>
            <person name="Kafkas S."/>
            <person name="Golino D."/>
            <person name="Preece J."/>
            <person name="Michelmore R."/>
        </authorList>
    </citation>
    <scope>NUCLEOTIDE SEQUENCE [LARGE SCALE GENOMIC DNA]</scope>
</reference>
<organism evidence="1 2">
    <name type="scientific">Pistacia integerrima</name>
    <dbReference type="NCBI Taxonomy" id="434235"/>
    <lineage>
        <taxon>Eukaryota</taxon>
        <taxon>Viridiplantae</taxon>
        <taxon>Streptophyta</taxon>
        <taxon>Embryophyta</taxon>
        <taxon>Tracheophyta</taxon>
        <taxon>Spermatophyta</taxon>
        <taxon>Magnoliopsida</taxon>
        <taxon>eudicotyledons</taxon>
        <taxon>Gunneridae</taxon>
        <taxon>Pentapetalae</taxon>
        <taxon>rosids</taxon>
        <taxon>malvids</taxon>
        <taxon>Sapindales</taxon>
        <taxon>Anacardiaceae</taxon>
        <taxon>Pistacia</taxon>
    </lineage>
</organism>
<sequence>MFPNRINFHISKLPLNLFCLQDAKICFADDTLPDGFNVSKGDMVAYQPYAMGRMKLIWGDDAEEFKPERWLDENGIFQKESPFKFTAFQAGPRICLGKEFAYRQMKIFSAVLLHFFEFKLSNEKAIINYRTMINLHMDGGLHVRILQRRGS</sequence>
<proteinExistence type="predicted"/>
<dbReference type="EMBL" id="CM047736">
    <property type="protein sequence ID" value="KAJ0054475.1"/>
    <property type="molecule type" value="Genomic_DNA"/>
</dbReference>
<protein>
    <submittedName>
        <fullName evidence="1">Uncharacterized protein</fullName>
    </submittedName>
</protein>
<name>A0ACC0ZMI1_9ROSI</name>
<accession>A0ACC0ZMI1</accession>
<comment type="caution">
    <text evidence="1">The sequence shown here is derived from an EMBL/GenBank/DDBJ whole genome shotgun (WGS) entry which is preliminary data.</text>
</comment>
<keyword evidence="2" id="KW-1185">Reference proteome</keyword>
<evidence type="ECO:0000313" key="2">
    <source>
        <dbReference type="Proteomes" id="UP001163603"/>
    </source>
</evidence>
<gene>
    <name evidence="1" type="ORF">Pint_00288</name>
</gene>
<dbReference type="Proteomes" id="UP001163603">
    <property type="component" value="Chromosome 1"/>
</dbReference>